<evidence type="ECO:0000256" key="6">
    <source>
        <dbReference type="ARBA" id="ARBA00023134"/>
    </source>
</evidence>
<dbReference type="Pfam" id="PF11987">
    <property type="entry name" value="IF-2"/>
    <property type="match status" value="1"/>
</dbReference>
<dbReference type="Proteomes" id="UP000177090">
    <property type="component" value="Unassembled WGS sequence"/>
</dbReference>
<dbReference type="SUPFAM" id="SSF52156">
    <property type="entry name" value="Initiation factor IF2/eIF5b, domain 3"/>
    <property type="match status" value="1"/>
</dbReference>
<keyword evidence="3 8" id="KW-0396">Initiation factor</keyword>
<evidence type="ECO:0000256" key="4">
    <source>
        <dbReference type="ARBA" id="ARBA00022741"/>
    </source>
</evidence>
<evidence type="ECO:0000256" key="2">
    <source>
        <dbReference type="ARBA" id="ARBA00020675"/>
    </source>
</evidence>
<dbReference type="GO" id="GO:0005525">
    <property type="term" value="F:GTP binding"/>
    <property type="evidence" value="ECO:0007669"/>
    <property type="project" value="UniProtKB-KW"/>
</dbReference>
<dbReference type="PANTHER" id="PTHR43381:SF5">
    <property type="entry name" value="TR-TYPE G DOMAIN-CONTAINING PROTEIN"/>
    <property type="match status" value="1"/>
</dbReference>
<dbReference type="GO" id="GO:0003924">
    <property type="term" value="F:GTPase activity"/>
    <property type="evidence" value="ECO:0007669"/>
    <property type="project" value="InterPro"/>
</dbReference>
<dbReference type="InterPro" id="IPR023115">
    <property type="entry name" value="TIF_IF2_dom3"/>
</dbReference>
<comment type="caution">
    <text evidence="10">The sequence shown here is derived from an EMBL/GenBank/DDBJ whole genome shotgun (WGS) entry which is preliminary data.</text>
</comment>
<dbReference type="STRING" id="1802440.A2569_02475"/>
<dbReference type="EMBL" id="MHTL01000008">
    <property type="protein sequence ID" value="OHA60800.1"/>
    <property type="molecule type" value="Genomic_DNA"/>
</dbReference>
<dbReference type="CDD" id="cd01887">
    <property type="entry name" value="IF2_eIF5B"/>
    <property type="match status" value="1"/>
</dbReference>
<gene>
    <name evidence="10" type="ORF">A2569_02475</name>
</gene>
<feature type="domain" description="Tr-type G" evidence="9">
    <location>
        <begin position="18"/>
        <end position="186"/>
    </location>
</feature>
<keyword evidence="4" id="KW-0547">Nucleotide-binding</keyword>
<dbReference type="InterPro" id="IPR000795">
    <property type="entry name" value="T_Tr_GTP-bd_dom"/>
</dbReference>
<dbReference type="InterPro" id="IPR015760">
    <property type="entry name" value="TIF_IF2"/>
</dbReference>
<dbReference type="FunFam" id="3.40.50.300:FF:000019">
    <property type="entry name" value="Translation initiation factor IF-2"/>
    <property type="match status" value="1"/>
</dbReference>
<evidence type="ECO:0000313" key="10">
    <source>
        <dbReference type="EMBL" id="OHA60800.1"/>
    </source>
</evidence>
<dbReference type="Pfam" id="PF22042">
    <property type="entry name" value="EF-G_D2"/>
    <property type="match status" value="1"/>
</dbReference>
<dbReference type="Pfam" id="PF00009">
    <property type="entry name" value="GTP_EFTU"/>
    <property type="match status" value="1"/>
</dbReference>
<dbReference type="InterPro" id="IPR036925">
    <property type="entry name" value="TIF_IF2_dom3_sf"/>
</dbReference>
<dbReference type="SUPFAM" id="SSF50447">
    <property type="entry name" value="Translation proteins"/>
    <property type="match status" value="2"/>
</dbReference>
<evidence type="ECO:0000256" key="1">
    <source>
        <dbReference type="ARBA" id="ARBA00007733"/>
    </source>
</evidence>
<sequence>MNTAKDKRKEQQACLPAGRGPIVAVLGHIDHGKSTLLDYIRKANVTAGEAGGITQHVSAYEVRHAESTITFLDTPGHEAFQAMRERGAAIADIVILVIAADDGVKAQTLEALKAITESKTPYIVAINKIDKAGASVERAKQTLAEAEVLVEGYGGTIPCVAVSAKTGEGVPELLDMLILVAEMEALKGTVAAPAQGFVLESSLDSKAGPIATLILRDGTIHLGDCVAAGVHSAKVKKLENFLGASVREASCPSPVRVYGFSSVPQAGDEFKTFADKKEAEQYCEEQEGLETQKRGKEARDAKAEEQFELPLALKADTYGTLEAFKREAEKQNTEAVSVRIIHEGVGSITENDIRTASASSRALIIGFNVKIERGAQDLAEKLGITVASFDIIYKMSKWLAEKIAERLPKVTVEEVIGRAKVLKIFSTEKGKQVIGGEVLEGVIKRDLQARLMRRGNDVGRCRIAELQKDRTTVGAVEAGSQFGSLIKCDIAVAPGDELQVVAVVER</sequence>
<dbReference type="GO" id="GO:0003743">
    <property type="term" value="F:translation initiation factor activity"/>
    <property type="evidence" value="ECO:0007669"/>
    <property type="project" value="UniProtKB-UniRule"/>
</dbReference>
<dbReference type="Gene3D" id="2.40.30.10">
    <property type="entry name" value="Translation factors"/>
    <property type="match status" value="2"/>
</dbReference>
<dbReference type="InterPro" id="IPR027417">
    <property type="entry name" value="P-loop_NTPase"/>
</dbReference>
<accession>A0A1G2QJM4</accession>
<dbReference type="PROSITE" id="PS51722">
    <property type="entry name" value="G_TR_2"/>
    <property type="match status" value="1"/>
</dbReference>
<dbReference type="AlphaFoldDB" id="A0A1G2QJM4"/>
<dbReference type="NCBIfam" id="TIGR00487">
    <property type="entry name" value="IF-2"/>
    <property type="match status" value="1"/>
</dbReference>
<comment type="function">
    <text evidence="8">One of the essential components for the initiation of protein synthesis. Protects formylmethionyl-tRNA from spontaneous hydrolysis and promotes its binding to the 30S ribosomal subunits. Also involved in the hydrolysis of GTP during the formation of the 70S ribosomal complex.</text>
</comment>
<evidence type="ECO:0000259" key="9">
    <source>
        <dbReference type="PROSITE" id="PS51722"/>
    </source>
</evidence>
<reference evidence="10 11" key="1">
    <citation type="journal article" date="2016" name="Nat. Commun.">
        <title>Thousands of microbial genomes shed light on interconnected biogeochemical processes in an aquifer system.</title>
        <authorList>
            <person name="Anantharaman K."/>
            <person name="Brown C.T."/>
            <person name="Hug L.A."/>
            <person name="Sharon I."/>
            <person name="Castelle C.J."/>
            <person name="Probst A.J."/>
            <person name="Thomas B.C."/>
            <person name="Singh A."/>
            <person name="Wilkins M.J."/>
            <person name="Karaoz U."/>
            <person name="Brodie E.L."/>
            <person name="Williams K.H."/>
            <person name="Hubbard S.S."/>
            <person name="Banfield J.F."/>
        </authorList>
    </citation>
    <scope>NUCLEOTIDE SEQUENCE [LARGE SCALE GENOMIC DNA]</scope>
</reference>
<proteinExistence type="inferred from homology"/>
<dbReference type="InterPro" id="IPR000178">
    <property type="entry name" value="TF_IF2_bacterial-like"/>
</dbReference>
<dbReference type="FunFam" id="3.40.50.10050:FF:000001">
    <property type="entry name" value="Translation initiation factor IF-2"/>
    <property type="match status" value="1"/>
</dbReference>
<dbReference type="SUPFAM" id="SSF52540">
    <property type="entry name" value="P-loop containing nucleoside triphosphate hydrolases"/>
    <property type="match status" value="1"/>
</dbReference>
<evidence type="ECO:0000313" key="11">
    <source>
        <dbReference type="Proteomes" id="UP000177090"/>
    </source>
</evidence>
<name>A0A1G2QJM4_9BACT</name>
<organism evidence="10 11">
    <name type="scientific">Candidatus Vogelbacteria bacterium RIFOXYD1_FULL_51_18</name>
    <dbReference type="NCBI Taxonomy" id="1802440"/>
    <lineage>
        <taxon>Bacteria</taxon>
        <taxon>Candidatus Vogeliibacteriota</taxon>
    </lineage>
</organism>
<dbReference type="InterPro" id="IPR009000">
    <property type="entry name" value="Transl_B-barrel_sf"/>
</dbReference>
<dbReference type="PANTHER" id="PTHR43381">
    <property type="entry name" value="TRANSLATION INITIATION FACTOR IF-2-RELATED"/>
    <property type="match status" value="1"/>
</dbReference>
<comment type="similarity">
    <text evidence="1 8">Belongs to the TRAFAC class translation factor GTPase superfamily. Classic translation factor GTPase family. IF-2 subfamily.</text>
</comment>
<dbReference type="NCBIfam" id="TIGR00231">
    <property type="entry name" value="small_GTP"/>
    <property type="match status" value="1"/>
</dbReference>
<dbReference type="GO" id="GO:0005737">
    <property type="term" value="C:cytoplasm"/>
    <property type="evidence" value="ECO:0007669"/>
    <property type="project" value="UniProtKB-UniRule"/>
</dbReference>
<dbReference type="Gene3D" id="3.40.50.300">
    <property type="entry name" value="P-loop containing nucleotide triphosphate hydrolases"/>
    <property type="match status" value="1"/>
</dbReference>
<evidence type="ECO:0000256" key="3">
    <source>
        <dbReference type="ARBA" id="ARBA00022540"/>
    </source>
</evidence>
<keyword evidence="5 8" id="KW-0648">Protein biosynthesis</keyword>
<evidence type="ECO:0000256" key="5">
    <source>
        <dbReference type="ARBA" id="ARBA00022917"/>
    </source>
</evidence>
<dbReference type="InterPro" id="IPR053905">
    <property type="entry name" value="EF-G-like_DII"/>
</dbReference>
<evidence type="ECO:0000256" key="8">
    <source>
        <dbReference type="RuleBase" id="RU000644"/>
    </source>
</evidence>
<protein>
    <recommendedName>
        <fullName evidence="2 7">Translation initiation factor IF-2</fullName>
    </recommendedName>
</protein>
<keyword evidence="6" id="KW-0342">GTP-binding</keyword>
<dbReference type="InterPro" id="IPR005225">
    <property type="entry name" value="Small_GTP-bd"/>
</dbReference>
<evidence type="ECO:0000256" key="7">
    <source>
        <dbReference type="NCBIfam" id="TIGR00487"/>
    </source>
</evidence>
<dbReference type="Gene3D" id="3.40.50.10050">
    <property type="entry name" value="Translation initiation factor IF- 2, domain 3"/>
    <property type="match status" value="1"/>
</dbReference>